<dbReference type="GO" id="GO:0003700">
    <property type="term" value="F:DNA-binding transcription factor activity"/>
    <property type="evidence" value="ECO:0007669"/>
    <property type="project" value="InterPro"/>
</dbReference>
<proteinExistence type="predicted"/>
<dbReference type="PANTHER" id="PTHR33164:SF106">
    <property type="entry name" value="TRANSCRIPTIONAL REGULATORY PROTEIN"/>
    <property type="match status" value="1"/>
</dbReference>
<dbReference type="Gene3D" id="1.10.10.10">
    <property type="entry name" value="Winged helix-like DNA-binding domain superfamily/Winged helix DNA-binding domain"/>
    <property type="match status" value="1"/>
</dbReference>
<evidence type="ECO:0000259" key="1">
    <source>
        <dbReference type="PROSITE" id="PS50995"/>
    </source>
</evidence>
<dbReference type="InterPro" id="IPR036390">
    <property type="entry name" value="WH_DNA-bd_sf"/>
</dbReference>
<dbReference type="EMBL" id="QXTG01000002">
    <property type="protein sequence ID" value="RIX27878.1"/>
    <property type="molecule type" value="Genomic_DNA"/>
</dbReference>
<dbReference type="InterPro" id="IPR000835">
    <property type="entry name" value="HTH_MarR-typ"/>
</dbReference>
<dbReference type="Pfam" id="PF12802">
    <property type="entry name" value="MarR_2"/>
    <property type="match status" value="1"/>
</dbReference>
<dbReference type="PANTHER" id="PTHR33164">
    <property type="entry name" value="TRANSCRIPTIONAL REGULATOR, MARR FAMILY"/>
    <property type="match status" value="1"/>
</dbReference>
<comment type="caution">
    <text evidence="2">The sequence shown here is derived from an EMBL/GenBank/DDBJ whole genome shotgun (WGS) entry which is preliminary data.</text>
</comment>
<dbReference type="Proteomes" id="UP000265742">
    <property type="component" value="Unassembled WGS sequence"/>
</dbReference>
<sequence length="173" mass="18907">MIPPVIRSPNHMVVEAERMVDMVDDAPEPQPETLALRRLQTAMADAEAALGRRMGMHPTDLAAMAHLTWAPDPIGPGELAQRLALSPAAATELVDRLTAAGHVERHRDLADRRRIRLEPSEQAVGSVRGHLASLLSALDAAASGTAEQDRAAVRRYLDRVTRTYADWADPDRD</sequence>
<protein>
    <submittedName>
        <fullName evidence="2">MarR family transcriptional regulator</fullName>
    </submittedName>
</protein>
<evidence type="ECO:0000313" key="3">
    <source>
        <dbReference type="Proteomes" id="UP000265742"/>
    </source>
</evidence>
<dbReference type="GO" id="GO:0006950">
    <property type="term" value="P:response to stress"/>
    <property type="evidence" value="ECO:0007669"/>
    <property type="project" value="TreeGrafter"/>
</dbReference>
<dbReference type="InterPro" id="IPR039422">
    <property type="entry name" value="MarR/SlyA-like"/>
</dbReference>
<evidence type="ECO:0000313" key="2">
    <source>
        <dbReference type="EMBL" id="RIX27878.1"/>
    </source>
</evidence>
<feature type="domain" description="HTH marR-type" evidence="1">
    <location>
        <begin position="32"/>
        <end position="162"/>
    </location>
</feature>
<gene>
    <name evidence="2" type="ORF">D1781_10120</name>
</gene>
<organism evidence="2 3">
    <name type="scientific">Amnibacterium setariae</name>
    <dbReference type="NCBI Taxonomy" id="2306585"/>
    <lineage>
        <taxon>Bacteria</taxon>
        <taxon>Bacillati</taxon>
        <taxon>Actinomycetota</taxon>
        <taxon>Actinomycetes</taxon>
        <taxon>Micrococcales</taxon>
        <taxon>Microbacteriaceae</taxon>
        <taxon>Amnibacterium</taxon>
    </lineage>
</organism>
<dbReference type="PROSITE" id="PS50995">
    <property type="entry name" value="HTH_MARR_2"/>
    <property type="match status" value="1"/>
</dbReference>
<dbReference type="AlphaFoldDB" id="A0A3A1TW97"/>
<dbReference type="SUPFAM" id="SSF46785">
    <property type="entry name" value="Winged helix' DNA-binding domain"/>
    <property type="match status" value="1"/>
</dbReference>
<name>A0A3A1TW97_9MICO</name>
<reference evidence="3" key="1">
    <citation type="submission" date="2018-09" db="EMBL/GenBank/DDBJ databases">
        <authorList>
            <person name="Kim I."/>
        </authorList>
    </citation>
    <scope>NUCLEOTIDE SEQUENCE [LARGE SCALE GENOMIC DNA]</scope>
    <source>
        <strain evidence="3">DD4a</strain>
    </source>
</reference>
<keyword evidence="3" id="KW-1185">Reference proteome</keyword>
<dbReference type="SMART" id="SM00347">
    <property type="entry name" value="HTH_MARR"/>
    <property type="match status" value="1"/>
</dbReference>
<accession>A0A3A1TW97</accession>
<dbReference type="InterPro" id="IPR036388">
    <property type="entry name" value="WH-like_DNA-bd_sf"/>
</dbReference>